<evidence type="ECO:0000313" key="2">
    <source>
        <dbReference type="Proteomes" id="UP001165960"/>
    </source>
</evidence>
<gene>
    <name evidence="1" type="ORF">DSO57_1027290</name>
</gene>
<comment type="caution">
    <text evidence="1">The sequence shown here is derived from an EMBL/GenBank/DDBJ whole genome shotgun (WGS) entry which is preliminary data.</text>
</comment>
<organism evidence="1 2">
    <name type="scientific">Entomophthora muscae</name>
    <dbReference type="NCBI Taxonomy" id="34485"/>
    <lineage>
        <taxon>Eukaryota</taxon>
        <taxon>Fungi</taxon>
        <taxon>Fungi incertae sedis</taxon>
        <taxon>Zoopagomycota</taxon>
        <taxon>Entomophthoromycotina</taxon>
        <taxon>Entomophthoromycetes</taxon>
        <taxon>Entomophthorales</taxon>
        <taxon>Entomophthoraceae</taxon>
        <taxon>Entomophthora</taxon>
    </lineage>
</organism>
<accession>A0ACC2UBG1</accession>
<name>A0ACC2UBG1_9FUNG</name>
<reference evidence="1" key="1">
    <citation type="submission" date="2022-04" db="EMBL/GenBank/DDBJ databases">
        <title>Genome of the entomopathogenic fungus Entomophthora muscae.</title>
        <authorList>
            <person name="Elya C."/>
            <person name="Lovett B.R."/>
            <person name="Lee E."/>
            <person name="Macias A.M."/>
            <person name="Hajek A.E."/>
            <person name="De Bivort B.L."/>
            <person name="Kasson M.T."/>
            <person name="De Fine Licht H.H."/>
            <person name="Stajich J.E."/>
        </authorList>
    </citation>
    <scope>NUCLEOTIDE SEQUENCE</scope>
    <source>
        <strain evidence="1">Berkeley</strain>
    </source>
</reference>
<evidence type="ECO:0000313" key="1">
    <source>
        <dbReference type="EMBL" id="KAJ9084163.1"/>
    </source>
</evidence>
<keyword evidence="2" id="KW-1185">Reference proteome</keyword>
<sequence>MDLKVMNLSDILEKSEHPSVLEHVYRRLGVSPSKAISIRILTEELTALENESGTNLFTYEVSESLVQFSKQYPDEKFDLQGLYQLLNQIASENFPTDSTDSELFDTPERPKERRSSLLSIRSRANPLPETFCDTGGSPFMRPQSPSQVHLNRSLSVTAATRSPFSRSERPFSAYDKPYSPKIPRKGSLQSLSFSPGSRCHSPIDFELAEMSPKSSSEFISEKERVKDHQVRRVASELNKRLEESESNMSKMAHEASKRISRLEAELKISKSDVAQKRKMIFDLRSENRIQAEQIESFEKDNNDLKLGLSDFKKSYYQVKKQLEASRVQKQAHSAISKSRVDELEEKVRGFEKLQQEHQLLMSRCNSMTKTISNLEQDVAIAQTVAKNFDELVQENFQLKENIENLQKSLVETFQPPAHTIDTPSASFVNDPPKSVLSCLEECSASPRASGTWLFSGPSANSRQLKELDRENRYLKRHIDKTWGQWDRVKSDLVALVEVASSDPIETSKRRLGQALTKMERYRPAKAYPNFKRASIQQILIDDRPAITTNEMTSTSSSSPSSFDNSSIAKPTTLPVFPSPLTYDNSSKGITPGSPPIAPEESKRQISISDCTSETGSVLDLNLTEADPSLTCPSETAHDSSSHLAAIDEATSTPEPASSRTSIPSYLARRANRKAGVRSIKKVSFMDLSSETLAQTPDAFGSQPPPSPLPTQPSVSETASSSSTSSRVTANPSEEASQSPLFSPNQLQIGDVPSHALLWRANHPPTSNRTSESDSNSQLTRENSTSESHALLVFYAIAAYFLTYWTSTQDSQKTITSSQESSQGPSSSKETHRTLRSSRNRTRSTTESRGLRHPISPPPYVSDQEEGKSEAEEENGYGDNSLLLLKFWFEMLVMGGSNSKE</sequence>
<proteinExistence type="predicted"/>
<dbReference type="Proteomes" id="UP001165960">
    <property type="component" value="Unassembled WGS sequence"/>
</dbReference>
<protein>
    <submittedName>
        <fullName evidence="1">Uncharacterized protein</fullName>
    </submittedName>
</protein>
<dbReference type="EMBL" id="QTSX02000875">
    <property type="protein sequence ID" value="KAJ9084163.1"/>
    <property type="molecule type" value="Genomic_DNA"/>
</dbReference>